<dbReference type="SUPFAM" id="SSF89372">
    <property type="entry name" value="Fucose-specific lectin"/>
    <property type="match status" value="1"/>
</dbReference>
<proteinExistence type="predicted"/>
<sequence length="457" mass="48347">MNTTHHLTRRTRLAFVAGIAVLASVTAPLTTATAYTATTPVSKAVAENPAPVTVVQEGGPTNVATGDVPASKVRFTATLPAGFTGDVKAQLVFTRTPGAGWEPRQVASALDATCSLNGGPYTSCPFDTGHDEYTEGIIYLSLPTATVTTKNAGTTLTWQLLVSTKAMLVDGLGGTINLTDAAGTALAAAPAQINFVEGRATSRPTIYARDTAGTLWQYESDGKYGTTAYSRRTKVGGGWEIYNTITRLGKTAVGSASTGVGHDLVARDKAGRLWFYRGTGQPGTPFKRRTLVGSGWGQYTAIVGMGDSRTDRVNDLLARDRDGVLWFYRGTGDPARPFKTRVKVGGGWNKFTSLTSFPNGIVAKDAAGVLWLYEANPTGVVAAPLKAPQKFGVGFGTYRALAFGDDLGWGEGKELVARDASGNLWAYEGSYSYPGKRGLTGKRTQIGTGWNIYNTLI</sequence>
<name>A0ABV5R6U0_9ACTN</name>
<keyword evidence="3" id="KW-1185">Reference proteome</keyword>
<gene>
    <name evidence="2" type="ORF">ACFFTL_14815</name>
</gene>
<dbReference type="Proteomes" id="UP001589710">
    <property type="component" value="Unassembled WGS sequence"/>
</dbReference>
<dbReference type="RefSeq" id="WP_345515609.1">
    <property type="nucleotide sequence ID" value="NZ_JBHMCG010000061.1"/>
</dbReference>
<feature type="signal peptide" evidence="1">
    <location>
        <begin position="1"/>
        <end position="34"/>
    </location>
</feature>
<comment type="caution">
    <text evidence="2">The sequence shown here is derived from an EMBL/GenBank/DDBJ whole genome shotgun (WGS) entry which is preliminary data.</text>
</comment>
<evidence type="ECO:0000313" key="3">
    <source>
        <dbReference type="Proteomes" id="UP001589710"/>
    </source>
</evidence>
<accession>A0ABV5R6U0</accession>
<feature type="chain" id="PRO_5046476351" evidence="1">
    <location>
        <begin position="35"/>
        <end position="457"/>
    </location>
</feature>
<organism evidence="2 3">
    <name type="scientific">Streptomyces yanii</name>
    <dbReference type="NCBI Taxonomy" id="78510"/>
    <lineage>
        <taxon>Bacteria</taxon>
        <taxon>Bacillati</taxon>
        <taxon>Actinomycetota</taxon>
        <taxon>Actinomycetes</taxon>
        <taxon>Kitasatosporales</taxon>
        <taxon>Streptomycetaceae</taxon>
        <taxon>Streptomyces</taxon>
    </lineage>
</organism>
<evidence type="ECO:0000256" key="1">
    <source>
        <dbReference type="SAM" id="SignalP"/>
    </source>
</evidence>
<dbReference type="PROSITE" id="PS51318">
    <property type="entry name" value="TAT"/>
    <property type="match status" value="1"/>
</dbReference>
<dbReference type="InterPro" id="IPR006311">
    <property type="entry name" value="TAT_signal"/>
</dbReference>
<reference evidence="2 3" key="1">
    <citation type="submission" date="2024-09" db="EMBL/GenBank/DDBJ databases">
        <authorList>
            <person name="Sun Q."/>
            <person name="Mori K."/>
        </authorList>
    </citation>
    <scope>NUCLEOTIDE SEQUENCE [LARGE SCALE GENOMIC DNA]</scope>
    <source>
        <strain evidence="2 3">JCM 3331</strain>
    </source>
</reference>
<dbReference type="Gene3D" id="2.115.10.10">
    <property type="entry name" value="Tachylectin 2"/>
    <property type="match status" value="1"/>
</dbReference>
<evidence type="ECO:0000313" key="2">
    <source>
        <dbReference type="EMBL" id="MFB9573559.1"/>
    </source>
</evidence>
<protein>
    <submittedName>
        <fullName evidence="2">Tachylectin-related carbohydrate-binding protein</fullName>
    </submittedName>
</protein>
<dbReference type="EMBL" id="JBHMCG010000061">
    <property type="protein sequence ID" value="MFB9573559.1"/>
    <property type="molecule type" value="Genomic_DNA"/>
</dbReference>
<keyword evidence="1" id="KW-0732">Signal</keyword>